<evidence type="ECO:0000256" key="3">
    <source>
        <dbReference type="ARBA" id="ARBA00023235"/>
    </source>
</evidence>
<protein>
    <submittedName>
        <fullName evidence="5">Alanine racemase, N-terminal domain</fullName>
    </submittedName>
</protein>
<dbReference type="GO" id="GO:0005829">
    <property type="term" value="C:cytosol"/>
    <property type="evidence" value="ECO:0007669"/>
    <property type="project" value="TreeGrafter"/>
</dbReference>
<evidence type="ECO:0000256" key="1">
    <source>
        <dbReference type="ARBA" id="ARBA00001933"/>
    </source>
</evidence>
<dbReference type="Pfam" id="PF01168">
    <property type="entry name" value="Ala_racemase_N"/>
    <property type="match status" value="1"/>
</dbReference>
<dbReference type="InterPro" id="IPR029066">
    <property type="entry name" value="PLP-binding_barrel"/>
</dbReference>
<evidence type="ECO:0000259" key="4">
    <source>
        <dbReference type="Pfam" id="PF01168"/>
    </source>
</evidence>
<dbReference type="InterPro" id="IPR001608">
    <property type="entry name" value="Ala_racemase_N"/>
</dbReference>
<comment type="cofactor">
    <cofactor evidence="1">
        <name>pyridoxal 5'-phosphate</name>
        <dbReference type="ChEBI" id="CHEBI:597326"/>
    </cofactor>
</comment>
<sequence>MESLTLNFEKLRTNFEFLKNLFEEKEVKWGVVSNLLCGNKLFLQELINLGIRGIHDSRISNLAMVTPPLNRSIQTGYIKPVSKKNVSQMVKFADVCLNSELETIRMISEEAVRQDKPHKIIIMVETGDLREGVMGGNLVDFYEEIFELPKIDVIGLGTNLNCLNGVMPSTDKLIQLSL</sequence>
<name>A0A1G5YTB9_9BACT</name>
<dbReference type="Proteomes" id="UP000198756">
    <property type="component" value="Unassembled WGS sequence"/>
</dbReference>
<keyword evidence="3" id="KW-0413">Isomerase</keyword>
<dbReference type="EMBL" id="FMXE01000020">
    <property type="protein sequence ID" value="SDA85746.1"/>
    <property type="molecule type" value="Genomic_DNA"/>
</dbReference>
<evidence type="ECO:0000256" key="2">
    <source>
        <dbReference type="ARBA" id="ARBA00022898"/>
    </source>
</evidence>
<dbReference type="GO" id="GO:0008784">
    <property type="term" value="F:alanine racemase activity"/>
    <property type="evidence" value="ECO:0007669"/>
    <property type="project" value="TreeGrafter"/>
</dbReference>
<keyword evidence="2" id="KW-0663">Pyridoxal phosphate</keyword>
<dbReference type="GO" id="GO:0030170">
    <property type="term" value="F:pyridoxal phosphate binding"/>
    <property type="evidence" value="ECO:0007669"/>
    <property type="project" value="TreeGrafter"/>
</dbReference>
<reference evidence="6" key="1">
    <citation type="submission" date="2016-10" db="EMBL/GenBank/DDBJ databases">
        <authorList>
            <person name="Varghese N."/>
            <person name="Submissions S."/>
        </authorList>
    </citation>
    <scope>NUCLEOTIDE SEQUENCE [LARGE SCALE GENOMIC DNA]</scope>
    <source>
        <strain evidence="6">DSM 22703</strain>
    </source>
</reference>
<proteinExistence type="predicted"/>
<organism evidence="5 6">
    <name type="scientific">Algoriphagus alkaliphilus</name>
    <dbReference type="NCBI Taxonomy" id="279824"/>
    <lineage>
        <taxon>Bacteria</taxon>
        <taxon>Pseudomonadati</taxon>
        <taxon>Bacteroidota</taxon>
        <taxon>Cytophagia</taxon>
        <taxon>Cytophagales</taxon>
        <taxon>Cyclobacteriaceae</taxon>
        <taxon>Algoriphagus</taxon>
    </lineage>
</organism>
<dbReference type="InterPro" id="IPR000821">
    <property type="entry name" value="Ala_racemase"/>
</dbReference>
<evidence type="ECO:0000313" key="5">
    <source>
        <dbReference type="EMBL" id="SDA85746.1"/>
    </source>
</evidence>
<keyword evidence="6" id="KW-1185">Reference proteome</keyword>
<dbReference type="STRING" id="279824.SAMN03080617_02817"/>
<gene>
    <name evidence="5" type="ORF">SAMN03080617_02817</name>
</gene>
<dbReference type="Gene3D" id="3.20.20.10">
    <property type="entry name" value="Alanine racemase"/>
    <property type="match status" value="1"/>
</dbReference>
<accession>A0A1G5YTB9</accession>
<feature type="domain" description="Alanine racemase N-terminal" evidence="4">
    <location>
        <begin position="10"/>
        <end position="165"/>
    </location>
</feature>
<dbReference type="PANTHER" id="PTHR30511">
    <property type="entry name" value="ALANINE RACEMASE"/>
    <property type="match status" value="1"/>
</dbReference>
<dbReference type="SUPFAM" id="SSF51419">
    <property type="entry name" value="PLP-binding barrel"/>
    <property type="match status" value="1"/>
</dbReference>
<dbReference type="PANTHER" id="PTHR30511:SF3">
    <property type="entry name" value="LYSINE RACEMASE"/>
    <property type="match status" value="1"/>
</dbReference>
<dbReference type="AlphaFoldDB" id="A0A1G5YTB9"/>
<evidence type="ECO:0000313" key="6">
    <source>
        <dbReference type="Proteomes" id="UP000198756"/>
    </source>
</evidence>